<sequence>MTMRMTRRSVLGLAGAAAAGVTVAGCGTSGPAGGGSDAIQLWVLQSDTENPVLKKRIDAFNASSSVKVKMTTYVNDPYKQKLQVAMGSPNAPDIFFNWGGGNLAQFVDAGQVQPLDSALADHPAVAKSFLPSVLAGAALGGKQYGLPMSGIQPEVLFYNKKVFAAAGAKPPTSYPELLALVDLFKRKKITPIALAGAQGWTELIYLMYFTDRIGGPEVVDALVAKKPGAWRHPAIRAAAEHCVQLVERGAFGTNYPSVSSDNQAASKLLATGKCAMHVMGSWEYQTQVSSSPKFVSGHQLGWVPFPSVPGGKGDAKNVVGVPTNYFSVVKGGKHVRQATKFLLDTLASDAYIGAMIGIGEIPPVNGIKSKLATSKAADFATFCYDLVSAAPHFQLAWDQALSPSAGAAVNTNVQKLFVKQLDPAGFVKAMDAAG</sequence>
<keyword evidence="3" id="KW-1185">Reference proteome</keyword>
<gene>
    <name evidence="2" type="ORF">Asera_55940</name>
</gene>
<dbReference type="Proteomes" id="UP000680750">
    <property type="component" value="Chromosome"/>
</dbReference>
<evidence type="ECO:0000313" key="3">
    <source>
        <dbReference type="Proteomes" id="UP000680750"/>
    </source>
</evidence>
<accession>A0A810LB42</accession>
<dbReference type="PANTHER" id="PTHR43649">
    <property type="entry name" value="ARABINOSE-BINDING PROTEIN-RELATED"/>
    <property type="match status" value="1"/>
</dbReference>
<dbReference type="PROSITE" id="PS51318">
    <property type="entry name" value="TAT"/>
    <property type="match status" value="1"/>
</dbReference>
<feature type="chain" id="PRO_5038649031" evidence="1">
    <location>
        <begin position="25"/>
        <end position="434"/>
    </location>
</feature>
<reference evidence="2" key="1">
    <citation type="submission" date="2020-08" db="EMBL/GenBank/DDBJ databases">
        <title>Whole genome shotgun sequence of Actinocatenispora sera NBRC 101916.</title>
        <authorList>
            <person name="Komaki H."/>
            <person name="Tamura T."/>
        </authorList>
    </citation>
    <scope>NUCLEOTIDE SEQUENCE</scope>
    <source>
        <strain evidence="2">NBRC 101916</strain>
    </source>
</reference>
<dbReference type="InterPro" id="IPR006059">
    <property type="entry name" value="SBP"/>
</dbReference>
<organism evidence="2 3">
    <name type="scientific">Actinocatenispora sera</name>
    <dbReference type="NCBI Taxonomy" id="390989"/>
    <lineage>
        <taxon>Bacteria</taxon>
        <taxon>Bacillati</taxon>
        <taxon>Actinomycetota</taxon>
        <taxon>Actinomycetes</taxon>
        <taxon>Micromonosporales</taxon>
        <taxon>Micromonosporaceae</taxon>
        <taxon>Actinocatenispora</taxon>
    </lineage>
</organism>
<dbReference type="InterPro" id="IPR050490">
    <property type="entry name" value="Bact_solute-bd_prot1"/>
</dbReference>
<evidence type="ECO:0000256" key="1">
    <source>
        <dbReference type="SAM" id="SignalP"/>
    </source>
</evidence>
<feature type="signal peptide" evidence="1">
    <location>
        <begin position="1"/>
        <end position="24"/>
    </location>
</feature>
<dbReference type="AlphaFoldDB" id="A0A810LB42"/>
<dbReference type="EMBL" id="AP023354">
    <property type="protein sequence ID" value="BCJ31486.1"/>
    <property type="molecule type" value="Genomic_DNA"/>
</dbReference>
<dbReference type="Gene3D" id="3.40.190.10">
    <property type="entry name" value="Periplasmic binding protein-like II"/>
    <property type="match status" value="2"/>
</dbReference>
<dbReference type="InterPro" id="IPR006311">
    <property type="entry name" value="TAT_signal"/>
</dbReference>
<dbReference type="SUPFAM" id="SSF53850">
    <property type="entry name" value="Periplasmic binding protein-like II"/>
    <property type="match status" value="1"/>
</dbReference>
<dbReference type="PANTHER" id="PTHR43649:SF14">
    <property type="entry name" value="BLR3389 PROTEIN"/>
    <property type="match status" value="1"/>
</dbReference>
<dbReference type="KEGG" id="aser:Asera_55940"/>
<protein>
    <submittedName>
        <fullName evidence="2">Sugar-binding protein</fullName>
    </submittedName>
</protein>
<dbReference type="RefSeq" id="WP_211255443.1">
    <property type="nucleotide sequence ID" value="NZ_AP023354.1"/>
</dbReference>
<name>A0A810LB42_9ACTN</name>
<dbReference type="Pfam" id="PF01547">
    <property type="entry name" value="SBP_bac_1"/>
    <property type="match status" value="1"/>
</dbReference>
<keyword evidence="1" id="KW-0732">Signal</keyword>
<dbReference type="PROSITE" id="PS51257">
    <property type="entry name" value="PROKAR_LIPOPROTEIN"/>
    <property type="match status" value="1"/>
</dbReference>
<evidence type="ECO:0000313" key="2">
    <source>
        <dbReference type="EMBL" id="BCJ31486.1"/>
    </source>
</evidence>
<proteinExistence type="predicted"/>